<keyword evidence="2" id="KW-1185">Reference proteome</keyword>
<reference evidence="1 2" key="1">
    <citation type="journal article" date="2019" name="Sci. Rep.">
        <title>Orb-weaving spider Araneus ventricosus genome elucidates the spidroin gene catalogue.</title>
        <authorList>
            <person name="Kono N."/>
            <person name="Nakamura H."/>
            <person name="Ohtoshi R."/>
            <person name="Moran D.A.P."/>
            <person name="Shinohara A."/>
            <person name="Yoshida Y."/>
            <person name="Fujiwara M."/>
            <person name="Mori M."/>
            <person name="Tomita M."/>
            <person name="Arakawa K."/>
        </authorList>
    </citation>
    <scope>NUCLEOTIDE SEQUENCE [LARGE SCALE GENOMIC DNA]</scope>
</reference>
<dbReference type="AlphaFoldDB" id="A0A4Y2S0A1"/>
<evidence type="ECO:0000313" key="2">
    <source>
        <dbReference type="Proteomes" id="UP000499080"/>
    </source>
</evidence>
<comment type="caution">
    <text evidence="1">The sequence shown here is derived from an EMBL/GenBank/DDBJ whole genome shotgun (WGS) entry which is preliminary data.</text>
</comment>
<name>A0A4Y2S0A1_ARAVE</name>
<accession>A0A4Y2S0A1</accession>
<evidence type="ECO:0000313" key="1">
    <source>
        <dbReference type="EMBL" id="GBN81383.1"/>
    </source>
</evidence>
<protein>
    <submittedName>
        <fullName evidence="1">Uncharacterized protein</fullName>
    </submittedName>
</protein>
<dbReference type="EMBL" id="BGPR01019244">
    <property type="protein sequence ID" value="GBN81383.1"/>
    <property type="molecule type" value="Genomic_DNA"/>
</dbReference>
<dbReference type="Proteomes" id="UP000499080">
    <property type="component" value="Unassembled WGS sequence"/>
</dbReference>
<proteinExistence type="predicted"/>
<sequence length="94" mass="10743">MYDVEILSNLFHNTSALRISPTHTNPRSGILAFPYTKYNNKYFPLLFSSHRLHSQNRGHLHVIINTSPKNAKPSELGIRLYLIDAASIRYFVSG</sequence>
<organism evidence="1 2">
    <name type="scientific">Araneus ventricosus</name>
    <name type="common">Orbweaver spider</name>
    <name type="synonym">Epeira ventricosa</name>
    <dbReference type="NCBI Taxonomy" id="182803"/>
    <lineage>
        <taxon>Eukaryota</taxon>
        <taxon>Metazoa</taxon>
        <taxon>Ecdysozoa</taxon>
        <taxon>Arthropoda</taxon>
        <taxon>Chelicerata</taxon>
        <taxon>Arachnida</taxon>
        <taxon>Araneae</taxon>
        <taxon>Araneomorphae</taxon>
        <taxon>Entelegynae</taxon>
        <taxon>Araneoidea</taxon>
        <taxon>Araneidae</taxon>
        <taxon>Araneus</taxon>
    </lineage>
</organism>
<gene>
    <name evidence="1" type="ORF">AVEN_183389_1</name>
</gene>